<evidence type="ECO:0000313" key="13">
    <source>
        <dbReference type="Proteomes" id="UP000306196"/>
    </source>
</evidence>
<dbReference type="GO" id="GO:0006012">
    <property type="term" value="P:galactose metabolic process"/>
    <property type="evidence" value="ECO:0007669"/>
    <property type="project" value="UniProtKB-UniPathway"/>
</dbReference>
<comment type="similarity">
    <text evidence="4 10">Belongs to the NAD(P)-dependent epimerase/dehydratase family.</text>
</comment>
<sequence>MQEVTESTKGPILVTGGAGYIGSHTVKHLLAQGEQLVVLDNLSMGHAEAVPEGVTLVEGELMDAVLVDWLFTEYKPEAVLHFAASAFVGESVDEPLKYYKNNVVAPLTLLDAMKKHGTLRIVFSSTCATYGNPQFVPMDESHPQVPVNPYGASKLMLERVIQDCEVAWGVKSVFLRYFNASGCDFEGMIGEDHEPESHLIPRILMALRGEIESMTIFGTDYPTADGTCIRDYIHVNDLASAHALALNYLRGGGESTAVNLGTGRGFSVKEIIATAESVTGLKVPVTFGPRRAGDPPELVANPAKAKSVLGWEAQIKDPRQHVESAWKWMTGPKGGRYSK</sequence>
<evidence type="ECO:0000256" key="8">
    <source>
        <dbReference type="ARBA" id="ARBA00023235"/>
    </source>
</evidence>
<proteinExistence type="inferred from homology"/>
<evidence type="ECO:0000313" key="12">
    <source>
        <dbReference type="EMBL" id="TLD72313.1"/>
    </source>
</evidence>
<dbReference type="SUPFAM" id="SSF51735">
    <property type="entry name" value="NAD(P)-binding Rossmann-fold domains"/>
    <property type="match status" value="1"/>
</dbReference>
<dbReference type="PANTHER" id="PTHR43725">
    <property type="entry name" value="UDP-GLUCOSE 4-EPIMERASE"/>
    <property type="match status" value="1"/>
</dbReference>
<organism evidence="12 13">
    <name type="scientific">Phragmitibacter flavus</name>
    <dbReference type="NCBI Taxonomy" id="2576071"/>
    <lineage>
        <taxon>Bacteria</taxon>
        <taxon>Pseudomonadati</taxon>
        <taxon>Verrucomicrobiota</taxon>
        <taxon>Verrucomicrobiia</taxon>
        <taxon>Verrucomicrobiales</taxon>
        <taxon>Verrucomicrobiaceae</taxon>
        <taxon>Phragmitibacter</taxon>
    </lineage>
</organism>
<dbReference type="GO" id="GO:0003978">
    <property type="term" value="F:UDP-glucose 4-epimerase activity"/>
    <property type="evidence" value="ECO:0007669"/>
    <property type="project" value="UniProtKB-UniRule"/>
</dbReference>
<keyword evidence="13" id="KW-1185">Reference proteome</keyword>
<keyword evidence="7 10" id="KW-0520">NAD</keyword>
<dbReference type="EMBL" id="VAUV01000002">
    <property type="protein sequence ID" value="TLD72313.1"/>
    <property type="molecule type" value="Genomic_DNA"/>
</dbReference>
<evidence type="ECO:0000256" key="6">
    <source>
        <dbReference type="ARBA" id="ARBA00018569"/>
    </source>
</evidence>
<name>A0A5R8KJ33_9BACT</name>
<evidence type="ECO:0000256" key="1">
    <source>
        <dbReference type="ARBA" id="ARBA00000083"/>
    </source>
</evidence>
<feature type="domain" description="NAD-dependent epimerase/dehydratase" evidence="11">
    <location>
        <begin position="12"/>
        <end position="261"/>
    </location>
</feature>
<accession>A0A5R8KJ33</accession>
<gene>
    <name evidence="12" type="primary">galE</name>
    <name evidence="12" type="ORF">FEM03_02870</name>
</gene>
<dbReference type="Gene3D" id="3.90.25.10">
    <property type="entry name" value="UDP-galactose 4-epimerase, domain 1"/>
    <property type="match status" value="1"/>
</dbReference>
<comment type="cofactor">
    <cofactor evidence="2 10">
        <name>NAD(+)</name>
        <dbReference type="ChEBI" id="CHEBI:57540"/>
    </cofactor>
</comment>
<dbReference type="OrthoDB" id="9811743at2"/>
<comment type="catalytic activity">
    <reaction evidence="1 10">
        <text>UDP-alpha-D-glucose = UDP-alpha-D-galactose</text>
        <dbReference type="Rhea" id="RHEA:22168"/>
        <dbReference type="ChEBI" id="CHEBI:58885"/>
        <dbReference type="ChEBI" id="CHEBI:66914"/>
        <dbReference type="EC" id="5.1.3.2"/>
    </reaction>
</comment>
<dbReference type="EC" id="5.1.3.2" evidence="5 10"/>
<evidence type="ECO:0000256" key="2">
    <source>
        <dbReference type="ARBA" id="ARBA00001911"/>
    </source>
</evidence>
<comment type="subunit">
    <text evidence="10">Homodimer.</text>
</comment>
<dbReference type="Proteomes" id="UP000306196">
    <property type="component" value="Unassembled WGS sequence"/>
</dbReference>
<evidence type="ECO:0000256" key="7">
    <source>
        <dbReference type="ARBA" id="ARBA00023027"/>
    </source>
</evidence>
<dbReference type="PANTHER" id="PTHR43725:SF53">
    <property type="entry name" value="UDP-ARABINOSE 4-EPIMERASE 1"/>
    <property type="match status" value="1"/>
</dbReference>
<evidence type="ECO:0000259" key="11">
    <source>
        <dbReference type="Pfam" id="PF01370"/>
    </source>
</evidence>
<evidence type="ECO:0000256" key="4">
    <source>
        <dbReference type="ARBA" id="ARBA00007637"/>
    </source>
</evidence>
<comment type="caution">
    <text evidence="12">The sequence shown here is derived from an EMBL/GenBank/DDBJ whole genome shotgun (WGS) entry which is preliminary data.</text>
</comment>
<dbReference type="UniPathway" id="UPA00214"/>
<dbReference type="InterPro" id="IPR005886">
    <property type="entry name" value="UDP_G4E"/>
</dbReference>
<dbReference type="CDD" id="cd05247">
    <property type="entry name" value="UDP_G4E_1_SDR_e"/>
    <property type="match status" value="1"/>
</dbReference>
<evidence type="ECO:0000256" key="3">
    <source>
        <dbReference type="ARBA" id="ARBA00004947"/>
    </source>
</evidence>
<dbReference type="NCBIfam" id="TIGR01179">
    <property type="entry name" value="galE"/>
    <property type="match status" value="1"/>
</dbReference>
<protein>
    <recommendedName>
        <fullName evidence="6 10">UDP-glucose 4-epimerase</fullName>
        <ecNumber evidence="5 10">5.1.3.2</ecNumber>
    </recommendedName>
</protein>
<dbReference type="Gene3D" id="3.40.50.720">
    <property type="entry name" value="NAD(P)-binding Rossmann-like Domain"/>
    <property type="match status" value="1"/>
</dbReference>
<dbReference type="AlphaFoldDB" id="A0A5R8KJ33"/>
<reference evidence="12 13" key="1">
    <citation type="submission" date="2019-05" db="EMBL/GenBank/DDBJ databases">
        <title>Verrucobacter flavum gen. nov., sp. nov. a new member of the family Verrucomicrobiaceae.</title>
        <authorList>
            <person name="Szuroczki S."/>
            <person name="Abbaszade G."/>
            <person name="Szabo A."/>
            <person name="Felfoldi T."/>
            <person name="Schumann P."/>
            <person name="Boka K."/>
            <person name="Keki Z."/>
            <person name="Toumi M."/>
            <person name="Toth E."/>
        </authorList>
    </citation>
    <scope>NUCLEOTIDE SEQUENCE [LARGE SCALE GENOMIC DNA]</scope>
    <source>
        <strain evidence="12 13">MG-N-17</strain>
    </source>
</reference>
<dbReference type="InterPro" id="IPR036291">
    <property type="entry name" value="NAD(P)-bd_dom_sf"/>
</dbReference>
<evidence type="ECO:0000256" key="10">
    <source>
        <dbReference type="RuleBase" id="RU366046"/>
    </source>
</evidence>
<dbReference type="Pfam" id="PF01370">
    <property type="entry name" value="Epimerase"/>
    <property type="match status" value="1"/>
</dbReference>
<comment type="pathway">
    <text evidence="3 10">Carbohydrate metabolism; galactose metabolism.</text>
</comment>
<keyword evidence="8 10" id="KW-0413">Isomerase</keyword>
<keyword evidence="9 10" id="KW-0119">Carbohydrate metabolism</keyword>
<evidence type="ECO:0000256" key="9">
    <source>
        <dbReference type="ARBA" id="ARBA00023277"/>
    </source>
</evidence>
<evidence type="ECO:0000256" key="5">
    <source>
        <dbReference type="ARBA" id="ARBA00013189"/>
    </source>
</evidence>
<dbReference type="RefSeq" id="WP_138084669.1">
    <property type="nucleotide sequence ID" value="NZ_VAUV01000002.1"/>
</dbReference>
<dbReference type="InterPro" id="IPR001509">
    <property type="entry name" value="Epimerase_deHydtase"/>
</dbReference>